<dbReference type="Proteomes" id="UP000019132">
    <property type="component" value="Unassembled WGS sequence"/>
</dbReference>
<dbReference type="PANTHER" id="PTHR42883">
    <property type="entry name" value="GLUCOSE-1-PHOSPHATE THYMIDYLTRANSFERASE"/>
    <property type="match status" value="1"/>
</dbReference>
<dbReference type="VEuPathDB" id="FungiDB:PYU1_G013253"/>
<dbReference type="SUPFAM" id="SSF51161">
    <property type="entry name" value="Trimeric LpxA-like enzymes"/>
    <property type="match status" value="1"/>
</dbReference>
<keyword evidence="3" id="KW-1185">Reference proteome</keyword>
<dbReference type="STRING" id="431595.K3X7T3"/>
<evidence type="ECO:0000313" key="3">
    <source>
        <dbReference type="Proteomes" id="UP000019132"/>
    </source>
</evidence>
<dbReference type="HOGENOM" id="CLU_045770_0_0_1"/>
<dbReference type="PANTHER" id="PTHR42883:SF2">
    <property type="entry name" value="THYMIDYLYLTRANSFERASE"/>
    <property type="match status" value="1"/>
</dbReference>
<name>K3X7T3_GLOUD</name>
<feature type="region of interest" description="Disordered" evidence="1">
    <location>
        <begin position="43"/>
        <end position="119"/>
    </location>
</feature>
<dbReference type="EMBL" id="GL376627">
    <property type="status" value="NOT_ANNOTATED_CDS"/>
    <property type="molecule type" value="Genomic_DNA"/>
</dbReference>
<organism evidence="2 3">
    <name type="scientific">Globisporangium ultimum (strain ATCC 200006 / CBS 805.95 / DAOM BR144)</name>
    <name type="common">Pythium ultimum</name>
    <dbReference type="NCBI Taxonomy" id="431595"/>
    <lineage>
        <taxon>Eukaryota</taxon>
        <taxon>Sar</taxon>
        <taxon>Stramenopiles</taxon>
        <taxon>Oomycota</taxon>
        <taxon>Peronosporomycetes</taxon>
        <taxon>Pythiales</taxon>
        <taxon>Pythiaceae</taxon>
        <taxon>Globisporangium</taxon>
    </lineage>
</organism>
<dbReference type="EnsemblProtists" id="PYU1_T013282">
    <property type="protein sequence ID" value="PYU1_T013282"/>
    <property type="gene ID" value="PYU1_G013253"/>
</dbReference>
<accession>K3X7T3</accession>
<protein>
    <submittedName>
        <fullName evidence="2">Uncharacterized protein</fullName>
    </submittedName>
</protein>
<dbReference type="Gene3D" id="2.160.10.10">
    <property type="entry name" value="Hexapeptide repeat proteins"/>
    <property type="match status" value="1"/>
</dbReference>
<reference evidence="3" key="2">
    <citation type="submission" date="2010-04" db="EMBL/GenBank/DDBJ databases">
        <authorList>
            <person name="Buell R."/>
            <person name="Hamilton J."/>
            <person name="Hostetler J."/>
        </authorList>
    </citation>
    <scope>NUCLEOTIDE SEQUENCE [LARGE SCALE GENOMIC DNA]</scope>
    <source>
        <strain evidence="3">DAOM:BR144</strain>
    </source>
</reference>
<feature type="region of interest" description="Disordered" evidence="1">
    <location>
        <begin position="200"/>
        <end position="222"/>
    </location>
</feature>
<feature type="compositionally biased region" description="Acidic residues" evidence="1">
    <location>
        <begin position="202"/>
        <end position="216"/>
    </location>
</feature>
<evidence type="ECO:0000313" key="2">
    <source>
        <dbReference type="EnsemblProtists" id="PYU1_T013282"/>
    </source>
</evidence>
<feature type="compositionally biased region" description="Basic and acidic residues" evidence="1">
    <location>
        <begin position="86"/>
        <end position="98"/>
    </location>
</feature>
<sequence>MAATSTASSSALASVGLLLSCITLSLVTSVAVHLYFHAAEAAAHSDALQPKSDATSSEAAVDEDDANAKSASASPAVPDAPATLTDIHEQEEKNKFTESDEPAPVQQPENAPPQPTIELRHLPADDVPEALRVDAFIAPEHQQHFEHAAIFKECAHVFAVVDAIHPYLVKFFDESAWMQASVDNARITILKTSAKRDKDGWCLDESDDGDSSEDDSVSISNLQRRRSSRSRFHWRLPECIDPEDNTEILLYPGVNSHTFAPEKIINLPSGSALSLGSSKSPTTTPRSPTGRRYSYARSSLSMDFDAEESRLPKKRIVVLPGALILGGTFDVSDGSIFIGKNVRIEPNVYIKGPTIIGEGSTVRGGAYIRGDVIIGQRVVLRGELKNALILDHAELCHPGYCGDSVCGVKSHFGNQVTTANLNLFSSLSSVNLTIDVDGQRYNTGRKKIGVILGDHSQLGCSTVTDPCTLLHPNTVAYPLSRLRKGIYGPNQIIKNKPMEKGVLEVAPLR</sequence>
<evidence type="ECO:0000256" key="1">
    <source>
        <dbReference type="SAM" id="MobiDB-lite"/>
    </source>
</evidence>
<proteinExistence type="predicted"/>
<dbReference type="InterPro" id="IPR011004">
    <property type="entry name" value="Trimer_LpxA-like_sf"/>
</dbReference>
<dbReference type="OMA" id="YPGVRTQ"/>
<dbReference type="InParanoid" id="K3X7T3"/>
<reference evidence="2" key="3">
    <citation type="submission" date="2015-02" db="UniProtKB">
        <authorList>
            <consortium name="EnsemblProtists"/>
        </authorList>
    </citation>
    <scope>IDENTIFICATION</scope>
    <source>
        <strain evidence="2">DAOM BR144</strain>
    </source>
</reference>
<dbReference type="eggNOG" id="ENOG502RYXU">
    <property type="taxonomic scope" value="Eukaryota"/>
</dbReference>
<reference evidence="3" key="1">
    <citation type="journal article" date="2010" name="Genome Biol.">
        <title>Genome sequence of the necrotrophic plant pathogen Pythium ultimum reveals original pathogenicity mechanisms and effector repertoire.</title>
        <authorList>
            <person name="Levesque C.A."/>
            <person name="Brouwer H."/>
            <person name="Cano L."/>
            <person name="Hamilton J.P."/>
            <person name="Holt C."/>
            <person name="Huitema E."/>
            <person name="Raffaele S."/>
            <person name="Robideau G.P."/>
            <person name="Thines M."/>
            <person name="Win J."/>
            <person name="Zerillo M.M."/>
            <person name="Beakes G.W."/>
            <person name="Boore J.L."/>
            <person name="Busam D."/>
            <person name="Dumas B."/>
            <person name="Ferriera S."/>
            <person name="Fuerstenberg S.I."/>
            <person name="Gachon C.M."/>
            <person name="Gaulin E."/>
            <person name="Govers F."/>
            <person name="Grenville-Briggs L."/>
            <person name="Horner N."/>
            <person name="Hostetler J."/>
            <person name="Jiang R.H."/>
            <person name="Johnson J."/>
            <person name="Krajaejun T."/>
            <person name="Lin H."/>
            <person name="Meijer H.J."/>
            <person name="Moore B."/>
            <person name="Morris P."/>
            <person name="Phuntmart V."/>
            <person name="Puiu D."/>
            <person name="Shetty J."/>
            <person name="Stajich J.E."/>
            <person name="Tripathy S."/>
            <person name="Wawra S."/>
            <person name="van West P."/>
            <person name="Whitty B.R."/>
            <person name="Coutinho P.M."/>
            <person name="Henrissat B."/>
            <person name="Martin F."/>
            <person name="Thomas P.D."/>
            <person name="Tyler B.M."/>
            <person name="De Vries R.P."/>
            <person name="Kamoun S."/>
            <person name="Yandell M."/>
            <person name="Tisserat N."/>
            <person name="Buell C.R."/>
        </authorList>
    </citation>
    <scope>NUCLEOTIDE SEQUENCE</scope>
    <source>
        <strain evidence="3">DAOM:BR144</strain>
    </source>
</reference>
<feature type="region of interest" description="Disordered" evidence="1">
    <location>
        <begin position="271"/>
        <end position="292"/>
    </location>
</feature>
<feature type="compositionally biased region" description="Low complexity" evidence="1">
    <location>
        <begin position="68"/>
        <end position="82"/>
    </location>
</feature>
<dbReference type="InterPro" id="IPR001451">
    <property type="entry name" value="Hexapep"/>
</dbReference>
<dbReference type="AlphaFoldDB" id="K3X7T3"/>
<dbReference type="Pfam" id="PF00132">
    <property type="entry name" value="Hexapep"/>
    <property type="match status" value="1"/>
</dbReference>